<dbReference type="AlphaFoldDB" id="A0A8K0JCN8"/>
<keyword evidence="4" id="KW-1185">Reference proteome</keyword>
<feature type="transmembrane region" description="Helical" evidence="2">
    <location>
        <begin position="37"/>
        <end position="57"/>
    </location>
</feature>
<protein>
    <recommendedName>
        <fullName evidence="5">Tetraspanin Tsp3</fullName>
    </recommendedName>
</protein>
<evidence type="ECO:0000313" key="3">
    <source>
        <dbReference type="EMBL" id="KAG5928635.1"/>
    </source>
</evidence>
<comment type="caution">
    <text evidence="3">The sequence shown here is derived from an EMBL/GenBank/DDBJ whole genome shotgun (WGS) entry which is preliminary data.</text>
</comment>
<sequence>MMALWPVLLLAMTILLVGVAIYQHIRAASLSLPTSPSLTIPTTLLPILALANALAYLRLSRSPKRHHALLARTLQAVQALLTTVLATLLFSHVVPSAVRTCLLSTLWQHLFRNRDADAIRRIQDEFRCCGFNTVRDRAWPFPDHKSAERCAETYGRDVSCARPWLAALGRNSGLDFGIIVAVGLFQIATWLLAESGRFRNDSRPRPRGLIHYGTIDGPEGARLLPGVVGEEGEAADGGADTRQERASDAGGEQSAGGNPDGVPARGTSTQENPWQ</sequence>
<feature type="transmembrane region" description="Helical" evidence="2">
    <location>
        <begin position="69"/>
        <end position="90"/>
    </location>
</feature>
<feature type="region of interest" description="Disordered" evidence="1">
    <location>
        <begin position="221"/>
        <end position="275"/>
    </location>
</feature>
<proteinExistence type="predicted"/>
<keyword evidence="2" id="KW-1133">Transmembrane helix</keyword>
<feature type="transmembrane region" description="Helical" evidence="2">
    <location>
        <begin position="173"/>
        <end position="193"/>
    </location>
</feature>
<keyword evidence="2" id="KW-0472">Membrane</keyword>
<evidence type="ECO:0000256" key="1">
    <source>
        <dbReference type="SAM" id="MobiDB-lite"/>
    </source>
</evidence>
<evidence type="ECO:0000256" key="2">
    <source>
        <dbReference type="SAM" id="Phobius"/>
    </source>
</evidence>
<feature type="compositionally biased region" description="Polar residues" evidence="1">
    <location>
        <begin position="266"/>
        <end position="275"/>
    </location>
</feature>
<evidence type="ECO:0008006" key="5">
    <source>
        <dbReference type="Google" id="ProtNLM"/>
    </source>
</evidence>
<name>A0A8K0JCN8_9HYPO</name>
<organism evidence="3 4">
    <name type="scientific">Claviceps africana</name>
    <dbReference type="NCBI Taxonomy" id="83212"/>
    <lineage>
        <taxon>Eukaryota</taxon>
        <taxon>Fungi</taxon>
        <taxon>Dikarya</taxon>
        <taxon>Ascomycota</taxon>
        <taxon>Pezizomycotina</taxon>
        <taxon>Sordariomycetes</taxon>
        <taxon>Hypocreomycetidae</taxon>
        <taxon>Hypocreales</taxon>
        <taxon>Clavicipitaceae</taxon>
        <taxon>Claviceps</taxon>
    </lineage>
</organism>
<dbReference type="EMBL" id="SRPY01000105">
    <property type="protein sequence ID" value="KAG5928635.1"/>
    <property type="molecule type" value="Genomic_DNA"/>
</dbReference>
<keyword evidence="2" id="KW-0812">Transmembrane</keyword>
<accession>A0A8K0JCN8</accession>
<dbReference type="Proteomes" id="UP000811619">
    <property type="component" value="Unassembled WGS sequence"/>
</dbReference>
<dbReference type="OrthoDB" id="71600at2759"/>
<evidence type="ECO:0000313" key="4">
    <source>
        <dbReference type="Proteomes" id="UP000811619"/>
    </source>
</evidence>
<gene>
    <name evidence="3" type="ORF">E4U42_000240</name>
</gene>
<reference evidence="3" key="1">
    <citation type="journal article" date="2020" name="bioRxiv">
        <title>Whole genome comparisons of ergot fungi reveals the divergence and evolution of species within the genus Claviceps are the result of varying mechanisms driving genome evolution and host range expansion.</title>
        <authorList>
            <person name="Wyka S.A."/>
            <person name="Mondo S.J."/>
            <person name="Liu M."/>
            <person name="Dettman J."/>
            <person name="Nalam V."/>
            <person name="Broders K.D."/>
        </authorList>
    </citation>
    <scope>NUCLEOTIDE SEQUENCE</scope>
    <source>
        <strain evidence="3">CCC 489</strain>
    </source>
</reference>